<organism evidence="4 5">
    <name type="scientific">Cirrhinus mrigala</name>
    <name type="common">Mrigala</name>
    <dbReference type="NCBI Taxonomy" id="683832"/>
    <lineage>
        <taxon>Eukaryota</taxon>
        <taxon>Metazoa</taxon>
        <taxon>Chordata</taxon>
        <taxon>Craniata</taxon>
        <taxon>Vertebrata</taxon>
        <taxon>Euteleostomi</taxon>
        <taxon>Actinopterygii</taxon>
        <taxon>Neopterygii</taxon>
        <taxon>Teleostei</taxon>
        <taxon>Ostariophysi</taxon>
        <taxon>Cypriniformes</taxon>
        <taxon>Cyprinidae</taxon>
        <taxon>Labeoninae</taxon>
        <taxon>Labeonini</taxon>
        <taxon>Cirrhinus</taxon>
    </lineage>
</organism>
<evidence type="ECO:0000256" key="3">
    <source>
        <dbReference type="ARBA" id="ARBA00023242"/>
    </source>
</evidence>
<evidence type="ECO:0000256" key="2">
    <source>
        <dbReference type="ARBA" id="ARBA00023125"/>
    </source>
</evidence>
<reference evidence="4 5" key="1">
    <citation type="submission" date="2024-05" db="EMBL/GenBank/DDBJ databases">
        <title>Genome sequencing and assembly of Indian major carp, Cirrhinus mrigala (Hamilton, 1822).</title>
        <authorList>
            <person name="Mohindra V."/>
            <person name="Chowdhury L.M."/>
            <person name="Lal K."/>
            <person name="Jena J.K."/>
        </authorList>
    </citation>
    <scope>NUCLEOTIDE SEQUENCE [LARGE SCALE GENOMIC DNA]</scope>
    <source>
        <strain evidence="4">CM1030</strain>
        <tissue evidence="4">Blood</tissue>
    </source>
</reference>
<evidence type="ECO:0000313" key="4">
    <source>
        <dbReference type="EMBL" id="KAL0196262.1"/>
    </source>
</evidence>
<keyword evidence="2" id="KW-0238">DNA-binding</keyword>
<name>A0ABD0RCN3_CIRMR</name>
<comment type="subcellular location">
    <subcellularLocation>
        <location evidence="1">Nucleus</location>
    </subcellularLocation>
</comment>
<dbReference type="GO" id="GO:0003677">
    <property type="term" value="F:DNA binding"/>
    <property type="evidence" value="ECO:0007669"/>
    <property type="project" value="UniProtKB-KW"/>
</dbReference>
<dbReference type="Proteomes" id="UP001529510">
    <property type="component" value="Unassembled WGS sequence"/>
</dbReference>
<keyword evidence="5" id="KW-1185">Reference proteome</keyword>
<protein>
    <submittedName>
        <fullName evidence="4">Uncharacterized protein</fullName>
    </submittedName>
</protein>
<feature type="non-terminal residue" evidence="4">
    <location>
        <position position="104"/>
    </location>
</feature>
<dbReference type="PANTHER" id="PTHR46380">
    <property type="entry name" value="CYCLIN-D-BINDING MYB-LIKE TRANSCRIPTION FACTOR 1"/>
    <property type="match status" value="1"/>
</dbReference>
<dbReference type="PANTHER" id="PTHR46380:SF2">
    <property type="entry name" value="CYCLIN-D-BINDING MYB-LIKE TRANSCRIPTION FACTOR 1"/>
    <property type="match status" value="1"/>
</dbReference>
<evidence type="ECO:0000313" key="5">
    <source>
        <dbReference type="Proteomes" id="UP001529510"/>
    </source>
</evidence>
<dbReference type="GO" id="GO:0005634">
    <property type="term" value="C:nucleus"/>
    <property type="evidence" value="ECO:0007669"/>
    <property type="project" value="UniProtKB-SubCell"/>
</dbReference>
<dbReference type="AlphaFoldDB" id="A0ABD0RCN3"/>
<accession>A0ABD0RCN3</accession>
<evidence type="ECO:0000256" key="1">
    <source>
        <dbReference type="ARBA" id="ARBA00004123"/>
    </source>
</evidence>
<dbReference type="EMBL" id="JAMKFB020000004">
    <property type="protein sequence ID" value="KAL0196262.1"/>
    <property type="molecule type" value="Genomic_DNA"/>
</dbReference>
<sequence length="104" mass="11591">MSRIAELEVDDENDINWDILSGGWSSVRSPQWLRSKWWTIKRQVANHKELPFPVLLKGLQDVVEAPPSTMNKVVVVGSRSANASPSPVTALQIPVQIPVQITHV</sequence>
<keyword evidence="3" id="KW-0539">Nucleus</keyword>
<dbReference type="InterPro" id="IPR051651">
    <property type="entry name" value="DMTF1_DNA-bind_reg"/>
</dbReference>
<comment type="caution">
    <text evidence="4">The sequence shown here is derived from an EMBL/GenBank/DDBJ whole genome shotgun (WGS) entry which is preliminary data.</text>
</comment>
<proteinExistence type="predicted"/>
<gene>
    <name evidence="4" type="ORF">M9458_009834</name>
</gene>